<dbReference type="Pfam" id="PF03929">
    <property type="entry name" value="PepSY_TM"/>
    <property type="match status" value="1"/>
</dbReference>
<comment type="caution">
    <text evidence="3">The sequence shown here is derived from an EMBL/GenBank/DDBJ whole genome shotgun (WGS) entry which is preliminary data.</text>
</comment>
<feature type="transmembrane region" description="Helical" evidence="2">
    <location>
        <begin position="444"/>
        <end position="472"/>
    </location>
</feature>
<keyword evidence="2" id="KW-1133">Transmembrane helix</keyword>
<feature type="transmembrane region" description="Helical" evidence="2">
    <location>
        <begin position="37"/>
        <end position="61"/>
    </location>
</feature>
<feature type="transmembrane region" description="Helical" evidence="2">
    <location>
        <begin position="217"/>
        <end position="238"/>
    </location>
</feature>
<evidence type="ECO:0000313" key="3">
    <source>
        <dbReference type="EMBL" id="OAJ95779.1"/>
    </source>
</evidence>
<name>A0A177Y4J7_9VIBR</name>
<sequence>MLGSQSQTQPKGSLRPSQSDGSNKVKAKARYFLTWRWHFYAGLFVIPFMLMLSLTGLVMLFDDEIEQARYSEIITVAPQAQTLPPSIQLHSVKEKYPDSQITQFVASESSTKANRFNVRHEDGKSVLVTVNPYSGEVLGEIDRSDSWYQLANDIHGTLLIGKSGDYLIEVSASLGILLLVSGIYLWLPKDNATKAGFLKVRMRSGSRVLMRDLHANLGGTLSIVLLLFLLSGLAWAGVWGAKMVQGWNTFPTYYTWGEKPESSLIHADLNHGSEEEMPWNLELTAVPESQGHHGGHHEHHSAQPFDTSQSVGIDDIISKATSLGFSQFKVYLPQSETGVYTVSANSMAGDVTDPRKDRTTHFDQYTGEVLVDVTWDDYNVVAKLMAAGVSLHQGDLSIVNKLLNVFFCLAFIVISVTGAVMWWVRRPSNQNKLGVPARFEQDGIWKVGAATIILVSVLFPLAGVTIISVLILDTLLVKRSPKLKAYLS</sequence>
<dbReference type="InterPro" id="IPR005625">
    <property type="entry name" value="PepSY-ass_TM"/>
</dbReference>
<dbReference type="PANTHER" id="PTHR34219:SF1">
    <property type="entry name" value="PEPSY DOMAIN-CONTAINING PROTEIN"/>
    <property type="match status" value="1"/>
</dbReference>
<dbReference type="PANTHER" id="PTHR34219">
    <property type="entry name" value="IRON-REGULATED INNER MEMBRANE PROTEIN-RELATED"/>
    <property type="match status" value="1"/>
</dbReference>
<evidence type="ECO:0000256" key="1">
    <source>
        <dbReference type="SAM" id="MobiDB-lite"/>
    </source>
</evidence>
<accession>A0A177Y4J7</accession>
<feature type="transmembrane region" description="Helical" evidence="2">
    <location>
        <begin position="166"/>
        <end position="187"/>
    </location>
</feature>
<evidence type="ECO:0008006" key="5">
    <source>
        <dbReference type="Google" id="ProtNLM"/>
    </source>
</evidence>
<dbReference type="RefSeq" id="WP_054962874.1">
    <property type="nucleotide sequence ID" value="NZ_LLEI02000015.1"/>
</dbReference>
<reference evidence="3 4" key="1">
    <citation type="journal article" date="2016" name="Syst. Appl. Microbiol.">
        <title>Vibrio bivalvicida sp. nov., a novel larval pathogen for bivalve molluscs reared in a hatchery.</title>
        <authorList>
            <person name="Dubert J."/>
            <person name="Romalde J.L."/>
            <person name="Prado S."/>
            <person name="Barja J.L."/>
        </authorList>
    </citation>
    <scope>NUCLEOTIDE SEQUENCE [LARGE SCALE GENOMIC DNA]</scope>
    <source>
        <strain evidence="3 4">605</strain>
    </source>
</reference>
<dbReference type="EMBL" id="LLEI02000015">
    <property type="protein sequence ID" value="OAJ95779.1"/>
    <property type="molecule type" value="Genomic_DNA"/>
</dbReference>
<evidence type="ECO:0000256" key="2">
    <source>
        <dbReference type="SAM" id="Phobius"/>
    </source>
</evidence>
<protein>
    <recommendedName>
        <fullName evidence="5">PepSY domain-containing protein</fullName>
    </recommendedName>
</protein>
<feature type="transmembrane region" description="Helical" evidence="2">
    <location>
        <begin position="402"/>
        <end position="424"/>
    </location>
</feature>
<keyword evidence="2" id="KW-0472">Membrane</keyword>
<dbReference type="Proteomes" id="UP000078406">
    <property type="component" value="Unassembled WGS sequence"/>
</dbReference>
<feature type="region of interest" description="Disordered" evidence="1">
    <location>
        <begin position="1"/>
        <end position="22"/>
    </location>
</feature>
<dbReference type="AlphaFoldDB" id="A0A177Y4J7"/>
<organism evidence="3 4">
    <name type="scientific">Vibrio bivalvicida</name>
    <dbReference type="NCBI Taxonomy" id="1276888"/>
    <lineage>
        <taxon>Bacteria</taxon>
        <taxon>Pseudomonadati</taxon>
        <taxon>Pseudomonadota</taxon>
        <taxon>Gammaproteobacteria</taxon>
        <taxon>Vibrionales</taxon>
        <taxon>Vibrionaceae</taxon>
        <taxon>Vibrio</taxon>
        <taxon>Vibrio oreintalis group</taxon>
    </lineage>
</organism>
<proteinExistence type="predicted"/>
<gene>
    <name evidence="3" type="ORF">APB76_02475</name>
</gene>
<evidence type="ECO:0000313" key="4">
    <source>
        <dbReference type="Proteomes" id="UP000078406"/>
    </source>
</evidence>
<keyword evidence="2" id="KW-0812">Transmembrane</keyword>